<evidence type="ECO:0000313" key="1">
    <source>
        <dbReference type="EMBL" id="CAK4029679.1"/>
    </source>
</evidence>
<gene>
    <name evidence="1" type="ORF">LECACI_7A005296</name>
</gene>
<comment type="caution">
    <text evidence="1">The sequence shown here is derived from an EMBL/GenBank/DDBJ whole genome shotgun (WGS) entry which is preliminary data.</text>
</comment>
<dbReference type="SUPFAM" id="SSF48452">
    <property type="entry name" value="TPR-like"/>
    <property type="match status" value="1"/>
</dbReference>
<dbReference type="Pfam" id="PF09797">
    <property type="entry name" value="NatB_MDM20"/>
    <property type="match status" value="1"/>
</dbReference>
<protein>
    <submittedName>
        <fullName evidence="1">Uncharacterized protein</fullName>
    </submittedName>
</protein>
<organism evidence="1 2">
    <name type="scientific">Lecanosticta acicola</name>
    <dbReference type="NCBI Taxonomy" id="111012"/>
    <lineage>
        <taxon>Eukaryota</taxon>
        <taxon>Fungi</taxon>
        <taxon>Dikarya</taxon>
        <taxon>Ascomycota</taxon>
        <taxon>Pezizomycotina</taxon>
        <taxon>Dothideomycetes</taxon>
        <taxon>Dothideomycetidae</taxon>
        <taxon>Mycosphaerellales</taxon>
        <taxon>Mycosphaerellaceae</taxon>
        <taxon>Lecanosticta</taxon>
    </lineage>
</organism>
<dbReference type="InterPro" id="IPR011990">
    <property type="entry name" value="TPR-like_helical_dom_sf"/>
</dbReference>
<dbReference type="Proteomes" id="UP001296104">
    <property type="component" value="Unassembled WGS sequence"/>
</dbReference>
<dbReference type="EMBL" id="CAVMBE010000033">
    <property type="protein sequence ID" value="CAK4029679.1"/>
    <property type="molecule type" value="Genomic_DNA"/>
</dbReference>
<reference evidence="1" key="1">
    <citation type="submission" date="2023-11" db="EMBL/GenBank/DDBJ databases">
        <authorList>
            <person name="Alioto T."/>
            <person name="Alioto T."/>
            <person name="Gomez Garrido J."/>
        </authorList>
    </citation>
    <scope>NUCLEOTIDE SEQUENCE</scope>
</reference>
<sequence length="728" mass="81040">MARYPTFEDYAKKGNFQDGIKRCDDLLKRNPKDTQLLIVKLRLLSASGQNGLEILDQLAATQPPIQHLAELTDIETAVVESNKDVFPPPSTAGPIVSKLWDAAFKTSNSTEYKLELVSLRFSRAVYDNRLQDAQQTLIAIKAFQPRNRAVYMAHAAYTQLLSSSKDDLQSRLALSLARKAVSENFDEDKALDVRVPGQIFAFQESEKDLESIRDRPFRESQQVYKALKLSEPVQLNSAPAHQRVDPAKATPREWLTAEVESLKEEFSKLIEANAAAGVLKAFVANAIRLFHTAITSLDLGGRDRGAADACFLAVSGLVKLYVNTRDWNHLLQAAYLSERLLKHNENIHEARLVLVYIYMRLGLGKLAAHIFDSLRVKEVQHDTVGHTLFTRLSITHPFQTSEPRDWFDPHERTYKALGIYARHEDKLADCEAGVLDHSQTGMVFDLHELRDSLRLSLARRITALEHRRVARLTGKAVAKNTLNTGPRVVANWTTTKDNRDFNGAFDYGFNVEKALYGSVESSKTLLHDLAADTAWALSTNHTPLVRDSDKLAEAIQSAPSEEPATAQLLAGDVALKLLAILPTPSSKEAFEALAKAIKTLPIESLLQTKDDLAETLTDHYTYVDILRIAMYTCRHIPAATEQEAVKNLQDLSKSLISSVQNHAKAQATSTATKTIRERMLRDEDLRGSIEKFGEEDLERFCEAVVGAAKEGWDGVLKIKMPPVAAAAS</sequence>
<name>A0AAI8Z0E1_9PEZI</name>
<keyword evidence="2" id="KW-1185">Reference proteome</keyword>
<evidence type="ECO:0000313" key="2">
    <source>
        <dbReference type="Proteomes" id="UP001296104"/>
    </source>
</evidence>
<dbReference type="AlphaFoldDB" id="A0AAI8Z0E1"/>
<proteinExistence type="predicted"/>
<accession>A0AAI8Z0E1</accession>
<dbReference type="InterPro" id="IPR019183">
    <property type="entry name" value="NAA25_NatB_aux_su"/>
</dbReference>